<evidence type="ECO:0000256" key="1">
    <source>
        <dbReference type="SAM" id="Phobius"/>
    </source>
</evidence>
<keyword evidence="3" id="KW-1185">Reference proteome</keyword>
<evidence type="ECO:0000313" key="2">
    <source>
        <dbReference type="EMBL" id="PXW89449.1"/>
    </source>
</evidence>
<organism evidence="2 3">
    <name type="scientific">Pseudogracilibacillus auburnensis</name>
    <dbReference type="NCBI Taxonomy" id="1494959"/>
    <lineage>
        <taxon>Bacteria</taxon>
        <taxon>Bacillati</taxon>
        <taxon>Bacillota</taxon>
        <taxon>Bacilli</taxon>
        <taxon>Bacillales</taxon>
        <taxon>Bacillaceae</taxon>
        <taxon>Pseudogracilibacillus</taxon>
    </lineage>
</organism>
<sequence>MLFNKEHPWRFTIGGWGGFVLATILLLIFGSDIYPILGFLTGAILVTIGNVIYVLYTKWKSKEGEK</sequence>
<protein>
    <submittedName>
        <fullName evidence="2">Uncharacterized protein</fullName>
    </submittedName>
</protein>
<reference evidence="2 3" key="1">
    <citation type="submission" date="2018-05" db="EMBL/GenBank/DDBJ databases">
        <title>Genomic Encyclopedia of Type Strains, Phase IV (KMG-IV): sequencing the most valuable type-strain genomes for metagenomic binning, comparative biology and taxonomic classification.</title>
        <authorList>
            <person name="Goeker M."/>
        </authorList>
    </citation>
    <scope>NUCLEOTIDE SEQUENCE [LARGE SCALE GENOMIC DNA]</scope>
    <source>
        <strain evidence="2 3">DSM 28556</strain>
    </source>
</reference>
<dbReference type="EMBL" id="QJJQ01000002">
    <property type="protein sequence ID" value="PXW89449.1"/>
    <property type="molecule type" value="Genomic_DNA"/>
</dbReference>
<keyword evidence="1" id="KW-1133">Transmembrane helix</keyword>
<dbReference type="Proteomes" id="UP000247978">
    <property type="component" value="Unassembled WGS sequence"/>
</dbReference>
<keyword evidence="1" id="KW-0812">Transmembrane</keyword>
<feature type="transmembrane region" description="Helical" evidence="1">
    <location>
        <begin position="12"/>
        <end position="30"/>
    </location>
</feature>
<proteinExistence type="predicted"/>
<comment type="caution">
    <text evidence="2">The sequence shown here is derived from an EMBL/GenBank/DDBJ whole genome shotgun (WGS) entry which is preliminary data.</text>
</comment>
<gene>
    <name evidence="2" type="ORF">DFR56_102226</name>
</gene>
<evidence type="ECO:0000313" key="3">
    <source>
        <dbReference type="Proteomes" id="UP000247978"/>
    </source>
</evidence>
<dbReference type="AlphaFoldDB" id="A0A2V3WL42"/>
<name>A0A2V3WL42_9BACI</name>
<dbReference type="RefSeq" id="WP_110394171.1">
    <property type="nucleotide sequence ID" value="NZ_JADIJL010000001.1"/>
</dbReference>
<accession>A0A2V3WL42</accession>
<dbReference type="OrthoDB" id="2972657at2"/>
<feature type="transmembrane region" description="Helical" evidence="1">
    <location>
        <begin position="36"/>
        <end position="56"/>
    </location>
</feature>
<keyword evidence="1" id="KW-0472">Membrane</keyword>